<name>A0A4Y7L433_PAPSO</name>
<organism evidence="1 2">
    <name type="scientific">Papaver somniferum</name>
    <name type="common">Opium poppy</name>
    <dbReference type="NCBI Taxonomy" id="3469"/>
    <lineage>
        <taxon>Eukaryota</taxon>
        <taxon>Viridiplantae</taxon>
        <taxon>Streptophyta</taxon>
        <taxon>Embryophyta</taxon>
        <taxon>Tracheophyta</taxon>
        <taxon>Spermatophyta</taxon>
        <taxon>Magnoliopsida</taxon>
        <taxon>Ranunculales</taxon>
        <taxon>Papaveraceae</taxon>
        <taxon>Papaveroideae</taxon>
        <taxon>Papaver</taxon>
    </lineage>
</organism>
<dbReference type="Proteomes" id="UP000316621">
    <property type="component" value="Chromosome 10"/>
</dbReference>
<evidence type="ECO:0000313" key="1">
    <source>
        <dbReference type="EMBL" id="RZC80313.1"/>
    </source>
</evidence>
<sequence length="40" mass="4534">MALRYECKFNFIGFKAHRTKCTAPVAMGKLKGLRCYHGSV</sequence>
<dbReference type="EMBL" id="CM010724">
    <property type="protein sequence ID" value="RZC80313.1"/>
    <property type="molecule type" value="Genomic_DNA"/>
</dbReference>
<keyword evidence="2" id="KW-1185">Reference proteome</keyword>
<reference evidence="1 2" key="1">
    <citation type="journal article" date="2018" name="Science">
        <title>The opium poppy genome and morphinan production.</title>
        <authorList>
            <person name="Guo L."/>
            <person name="Winzer T."/>
            <person name="Yang X."/>
            <person name="Li Y."/>
            <person name="Ning Z."/>
            <person name="He Z."/>
            <person name="Teodor R."/>
            <person name="Lu Y."/>
            <person name="Bowser T.A."/>
            <person name="Graham I.A."/>
            <person name="Ye K."/>
        </authorList>
    </citation>
    <scope>NUCLEOTIDE SEQUENCE [LARGE SCALE GENOMIC DNA]</scope>
    <source>
        <strain evidence="2">cv. HN1</strain>
        <tissue evidence="1">Leaves</tissue>
    </source>
</reference>
<gene>
    <name evidence="1" type="ORF">C5167_042891</name>
</gene>
<dbReference type="Gramene" id="RZC80313">
    <property type="protein sequence ID" value="RZC80313"/>
    <property type="gene ID" value="C5167_042891"/>
</dbReference>
<evidence type="ECO:0000313" key="2">
    <source>
        <dbReference type="Proteomes" id="UP000316621"/>
    </source>
</evidence>
<proteinExistence type="predicted"/>
<dbReference type="AlphaFoldDB" id="A0A4Y7L433"/>
<accession>A0A4Y7L433</accession>
<protein>
    <submittedName>
        <fullName evidence="1">Uncharacterized protein</fullName>
    </submittedName>
</protein>